<accession>A0A0H5C9J4</accession>
<dbReference type="SUPFAM" id="SSF48097">
    <property type="entry name" value="Regulator of G-protein signaling, RGS"/>
    <property type="match status" value="1"/>
</dbReference>
<protein>
    <submittedName>
        <fullName evidence="4">RAX1 protein</fullName>
    </submittedName>
</protein>
<dbReference type="EMBL" id="CDQK01000006">
    <property type="protein sequence ID" value="CEP24712.1"/>
    <property type="molecule type" value="Genomic_DNA"/>
</dbReference>
<gene>
    <name evidence="4" type="primary">RAX1</name>
    <name evidence="4" type="ORF">BN1211_5603</name>
</gene>
<evidence type="ECO:0000313" key="4">
    <source>
        <dbReference type="EMBL" id="CEP24712.1"/>
    </source>
</evidence>
<feature type="region of interest" description="Disordered" evidence="1">
    <location>
        <begin position="184"/>
        <end position="235"/>
    </location>
</feature>
<dbReference type="SMART" id="SM00315">
    <property type="entry name" value="RGS"/>
    <property type="match status" value="1"/>
</dbReference>
<evidence type="ECO:0000256" key="2">
    <source>
        <dbReference type="SAM" id="Phobius"/>
    </source>
</evidence>
<proteinExistence type="predicted"/>
<dbReference type="PROSITE" id="PS50132">
    <property type="entry name" value="RGS"/>
    <property type="match status" value="1"/>
</dbReference>
<feature type="compositionally biased region" description="Basic and acidic residues" evidence="1">
    <location>
        <begin position="113"/>
        <end position="123"/>
    </location>
</feature>
<dbReference type="PANTHER" id="PTHR13155:SF1">
    <property type="entry name" value="A-KINASE ANCHOR PROTEIN 10, MITOCHONDRIAL"/>
    <property type="match status" value="1"/>
</dbReference>
<dbReference type="Gene3D" id="1.10.167.10">
    <property type="entry name" value="Regulator of G-protein Signalling 4, domain 2"/>
    <property type="match status" value="1"/>
</dbReference>
<keyword evidence="2" id="KW-0472">Membrane</keyword>
<sequence>MSDSITHSALPTTELDDMLVNESGSQHSLDQLVLNDGARSPVVDSRLNRLPTLYEVFNRQTDSPVDLWSFYVYMRDYQNAVDYLDFWIDAITHLRLCKDYVRGLRESLIISEKHKSSSSEKNKNTSSDTDNNAEENRKSVTSSLLLDALLNEGLLDDTDNRRVSNFLQGHEFIRNSDPRISEIFGAYGATGDDNEHVPESDQPPQKDNYEPLSSPQKAFAGDASQRTSLVGSNDGIATSKRGSLRVLPEQLEKYVANVKSGNITRATLKSSSKNIVNTYFQENSSKKLIIPDRIVRKIKHDVELQGRDDPDVFEDAKNYIYSAMERDSFTYFLQKNCLHNLNYRSCLYRLILGLFSFFAAFWISYTLIFVNVQPKAIRAVILVPFFLGTYLILTFLYKLDPLMVFLRYSDNPELRRVKTVKRRHFLRNLKEPFVVKLLQKRSLWVLFLACVISAAFSVLFGLVPGHRI</sequence>
<keyword evidence="2" id="KW-1133">Transmembrane helix</keyword>
<feature type="domain" description="RGS" evidence="3">
    <location>
        <begin position="272"/>
        <end position="342"/>
    </location>
</feature>
<feature type="transmembrane region" description="Helical" evidence="2">
    <location>
        <begin position="377"/>
        <end position="397"/>
    </location>
</feature>
<feature type="transmembrane region" description="Helical" evidence="2">
    <location>
        <begin position="443"/>
        <end position="463"/>
    </location>
</feature>
<name>A0A0H5C9J4_CYBJN</name>
<evidence type="ECO:0000256" key="1">
    <source>
        <dbReference type="SAM" id="MobiDB-lite"/>
    </source>
</evidence>
<feature type="region of interest" description="Disordered" evidence="1">
    <location>
        <begin position="113"/>
        <end position="138"/>
    </location>
</feature>
<dbReference type="InterPro" id="IPR052246">
    <property type="entry name" value="Cell_Polariz_PKAAnc"/>
</dbReference>
<organism evidence="4 5">
    <name type="scientific">Cyberlindnera jadinii (strain ATCC 18201 / CBS 1600 / BCRC 20928 / JCM 3617 / NBRC 0987 / NRRL Y-1542)</name>
    <name type="common">Torula yeast</name>
    <name type="synonym">Candida utilis</name>
    <dbReference type="NCBI Taxonomy" id="983966"/>
    <lineage>
        <taxon>Eukaryota</taxon>
        <taxon>Fungi</taxon>
        <taxon>Dikarya</taxon>
        <taxon>Ascomycota</taxon>
        <taxon>Saccharomycotina</taxon>
        <taxon>Saccharomycetes</taxon>
        <taxon>Phaffomycetales</taxon>
        <taxon>Phaffomycetaceae</taxon>
        <taxon>Cyberlindnera</taxon>
    </lineage>
</organism>
<reference evidence="5" key="1">
    <citation type="journal article" date="2015" name="J. Biotechnol.">
        <title>The structure of the Cyberlindnera jadinii genome and its relation to Candida utilis analyzed by the occurrence of single nucleotide polymorphisms.</title>
        <authorList>
            <person name="Rupp O."/>
            <person name="Brinkrolf K."/>
            <person name="Buerth C."/>
            <person name="Kunigo M."/>
            <person name="Schneider J."/>
            <person name="Jaenicke S."/>
            <person name="Goesmann A."/>
            <person name="Puehler A."/>
            <person name="Jaeger K.-E."/>
            <person name="Ernst J.F."/>
        </authorList>
    </citation>
    <scope>NUCLEOTIDE SEQUENCE [LARGE SCALE GENOMIC DNA]</scope>
    <source>
        <strain evidence="5">ATCC 18201 / CBS 1600 / BCRC 20928 / JCM 3617 / NBRC 0987 / NRRL Y-1542</strain>
    </source>
</reference>
<dbReference type="InterPro" id="IPR016137">
    <property type="entry name" value="RGS"/>
</dbReference>
<keyword evidence="2" id="KW-0812">Transmembrane</keyword>
<feature type="transmembrane region" description="Helical" evidence="2">
    <location>
        <begin position="347"/>
        <end position="370"/>
    </location>
</feature>
<dbReference type="Pfam" id="PF00615">
    <property type="entry name" value="RGS"/>
    <property type="match status" value="1"/>
</dbReference>
<dbReference type="InterPro" id="IPR044926">
    <property type="entry name" value="RGS_subdomain_2"/>
</dbReference>
<dbReference type="AlphaFoldDB" id="A0A0H5C9J4"/>
<dbReference type="PANTHER" id="PTHR13155">
    <property type="entry name" value="A-KINASE ANCHOR PROTEINS"/>
    <property type="match status" value="1"/>
</dbReference>
<dbReference type="GO" id="GO:0005886">
    <property type="term" value="C:plasma membrane"/>
    <property type="evidence" value="ECO:0007669"/>
    <property type="project" value="TreeGrafter"/>
</dbReference>
<evidence type="ECO:0000259" key="3">
    <source>
        <dbReference type="PROSITE" id="PS50132"/>
    </source>
</evidence>
<evidence type="ECO:0000313" key="5">
    <source>
        <dbReference type="Proteomes" id="UP000038830"/>
    </source>
</evidence>
<dbReference type="GO" id="GO:0008104">
    <property type="term" value="P:intracellular protein localization"/>
    <property type="evidence" value="ECO:0007669"/>
    <property type="project" value="TreeGrafter"/>
</dbReference>
<dbReference type="Proteomes" id="UP000038830">
    <property type="component" value="Unassembled WGS sequence"/>
</dbReference>
<dbReference type="InterPro" id="IPR036305">
    <property type="entry name" value="RGS_sf"/>
</dbReference>